<dbReference type="InterPro" id="IPR050205">
    <property type="entry name" value="CDPK_Ser/Thr_kinases"/>
</dbReference>
<dbReference type="InterPro" id="IPR000719">
    <property type="entry name" value="Prot_kinase_dom"/>
</dbReference>
<proteinExistence type="predicted"/>
<dbReference type="PROSITE" id="PS50011">
    <property type="entry name" value="PROTEIN_KINASE_DOM"/>
    <property type="match status" value="1"/>
</dbReference>
<evidence type="ECO:0000256" key="4">
    <source>
        <dbReference type="ARBA" id="ARBA00022777"/>
    </source>
</evidence>
<protein>
    <recommendedName>
        <fullName evidence="6">Protein kinase domain-containing protein</fullName>
    </recommendedName>
</protein>
<accession>A0A7S4W394</accession>
<dbReference type="Pfam" id="PF00069">
    <property type="entry name" value="Pkinase"/>
    <property type="match status" value="1"/>
</dbReference>
<keyword evidence="5" id="KW-0067">ATP-binding</keyword>
<reference evidence="7" key="1">
    <citation type="submission" date="2021-01" db="EMBL/GenBank/DDBJ databases">
        <authorList>
            <person name="Corre E."/>
            <person name="Pelletier E."/>
            <person name="Niang G."/>
            <person name="Scheremetjew M."/>
            <person name="Finn R."/>
            <person name="Kale V."/>
            <person name="Holt S."/>
            <person name="Cochrane G."/>
            <person name="Meng A."/>
            <person name="Brown T."/>
            <person name="Cohen L."/>
        </authorList>
    </citation>
    <scope>NUCLEOTIDE SEQUENCE</scope>
    <source>
        <strain evidence="7">CCMP3105</strain>
    </source>
</reference>
<dbReference type="AlphaFoldDB" id="A0A7S4W394"/>
<dbReference type="GO" id="GO:0005524">
    <property type="term" value="F:ATP binding"/>
    <property type="evidence" value="ECO:0007669"/>
    <property type="project" value="UniProtKB-KW"/>
</dbReference>
<feature type="domain" description="Protein kinase" evidence="6">
    <location>
        <begin position="31"/>
        <end position="285"/>
    </location>
</feature>
<keyword evidence="2" id="KW-0808">Transferase</keyword>
<keyword evidence="4" id="KW-0418">Kinase</keyword>
<dbReference type="EMBL" id="HBNR01072955">
    <property type="protein sequence ID" value="CAE4648798.1"/>
    <property type="molecule type" value="Transcribed_RNA"/>
</dbReference>
<organism evidence="7">
    <name type="scientific">Alexandrium monilatum</name>
    <dbReference type="NCBI Taxonomy" id="311494"/>
    <lineage>
        <taxon>Eukaryota</taxon>
        <taxon>Sar</taxon>
        <taxon>Alveolata</taxon>
        <taxon>Dinophyceae</taxon>
        <taxon>Gonyaulacales</taxon>
        <taxon>Pyrocystaceae</taxon>
        <taxon>Alexandrium</taxon>
    </lineage>
</organism>
<evidence type="ECO:0000259" key="6">
    <source>
        <dbReference type="PROSITE" id="PS50011"/>
    </source>
</evidence>
<dbReference type="Gene3D" id="1.10.510.10">
    <property type="entry name" value="Transferase(Phosphotransferase) domain 1"/>
    <property type="match status" value="1"/>
</dbReference>
<evidence type="ECO:0000256" key="1">
    <source>
        <dbReference type="ARBA" id="ARBA00022527"/>
    </source>
</evidence>
<sequence length="356" mass="39424">MAPFGFATGSAPRKPVLLVAESEESIQDTYDAEKWPLAQGALSEVTLRSTGSLRTVRTVAKLRDTDAEALKREVDVMKSLSHPNILELLEVFEDAKSVYLVTEHCTGGTVLRRLTSEHRFEEMQASPLMQQLFRAVRHMHERKLCHRGLQMQGLILATSGELGANTALKVSGFNYACEYDPDQPLREACGPVGYMAPEVIDKEYSNPCDLWSCGVIMFYMLCGYLPFTGSSDKEVMRESHRGAFFFHPKSWGNVSDCAKDLIRALLKRRPVQRYTAVQALHHEWFRGPKKHMDAAALKALGGDAKKIEEHPTDVSTSDLGSLDLELDADPAVEADVPGPLVVHSSARPVLLSETPA</sequence>
<evidence type="ECO:0000313" key="7">
    <source>
        <dbReference type="EMBL" id="CAE4648798.1"/>
    </source>
</evidence>
<dbReference type="PANTHER" id="PTHR24349">
    <property type="entry name" value="SERINE/THREONINE-PROTEIN KINASE"/>
    <property type="match status" value="1"/>
</dbReference>
<dbReference type="InterPro" id="IPR011009">
    <property type="entry name" value="Kinase-like_dom_sf"/>
</dbReference>
<keyword evidence="3" id="KW-0547">Nucleotide-binding</keyword>
<evidence type="ECO:0000256" key="3">
    <source>
        <dbReference type="ARBA" id="ARBA00022741"/>
    </source>
</evidence>
<gene>
    <name evidence="7" type="ORF">AMON00008_LOCUS51729</name>
</gene>
<dbReference type="GO" id="GO:0004674">
    <property type="term" value="F:protein serine/threonine kinase activity"/>
    <property type="evidence" value="ECO:0007669"/>
    <property type="project" value="UniProtKB-KW"/>
</dbReference>
<keyword evidence="1" id="KW-0723">Serine/threonine-protein kinase</keyword>
<evidence type="ECO:0000256" key="5">
    <source>
        <dbReference type="ARBA" id="ARBA00022840"/>
    </source>
</evidence>
<evidence type="ECO:0000256" key="2">
    <source>
        <dbReference type="ARBA" id="ARBA00022679"/>
    </source>
</evidence>
<dbReference type="SUPFAM" id="SSF56112">
    <property type="entry name" value="Protein kinase-like (PK-like)"/>
    <property type="match status" value="1"/>
</dbReference>
<name>A0A7S4W394_9DINO</name>
<dbReference type="Gene3D" id="3.30.200.20">
    <property type="entry name" value="Phosphorylase Kinase, domain 1"/>
    <property type="match status" value="1"/>
</dbReference>